<dbReference type="AlphaFoldDB" id="A0A8F6TXH3"/>
<accession>A0A8F6TXH3</accession>
<dbReference type="GO" id="GO:0006559">
    <property type="term" value="P:L-phenylalanine catabolic process"/>
    <property type="evidence" value="ECO:0007669"/>
    <property type="project" value="TreeGrafter"/>
</dbReference>
<dbReference type="GO" id="GO:0016034">
    <property type="term" value="F:maleylacetoacetate isomerase activity"/>
    <property type="evidence" value="ECO:0007669"/>
    <property type="project" value="TreeGrafter"/>
</dbReference>
<evidence type="ECO:0000313" key="3">
    <source>
        <dbReference type="Proteomes" id="UP000825009"/>
    </source>
</evidence>
<dbReference type="KEGG" id="gce:KYE46_04530"/>
<dbReference type="InterPro" id="IPR004045">
    <property type="entry name" value="Glutathione_S-Trfase_N"/>
</dbReference>
<feature type="domain" description="GST N-terminal" evidence="1">
    <location>
        <begin position="12"/>
        <end position="78"/>
    </location>
</feature>
<keyword evidence="3" id="KW-1185">Reference proteome</keyword>
<dbReference type="RefSeq" id="WP_219003768.1">
    <property type="nucleotide sequence ID" value="NZ_CP079194.1"/>
</dbReference>
<dbReference type="CDD" id="cd03194">
    <property type="entry name" value="GST_C_3"/>
    <property type="match status" value="1"/>
</dbReference>
<dbReference type="EMBL" id="CP079194">
    <property type="protein sequence ID" value="QXT40515.1"/>
    <property type="molecule type" value="Genomic_DNA"/>
</dbReference>
<sequence length="228" mass="25157">MAYELLIGQQSYSSWSLRGWLSFAPFDIPVTLRKVEIYGDSFFQDVAAFGGHRTVPAARTPDGGLLTDSLAIAWHIAETFADRDVLPSDPILRAEAMSIISEMHDGFTAIRGACQVNLRTAWAGFEPSAAVLADVARFEEILDRAMTRSGGPFLYGAFTLADAFYAPLATRLLTYCLPMSGTASAYAEAIVTHPSFVEWREAGMKETREIARYDKAPLKRIPFPTFTE</sequence>
<dbReference type="Proteomes" id="UP000825009">
    <property type="component" value="Chromosome"/>
</dbReference>
<name>A0A8F6TXH3_9RHOB</name>
<organism evidence="2 3">
    <name type="scientific">Gymnodinialimonas ceratoperidinii</name>
    <dbReference type="NCBI Taxonomy" id="2856823"/>
    <lineage>
        <taxon>Bacteria</taxon>
        <taxon>Pseudomonadati</taxon>
        <taxon>Pseudomonadota</taxon>
        <taxon>Alphaproteobacteria</taxon>
        <taxon>Rhodobacterales</taxon>
        <taxon>Paracoccaceae</taxon>
        <taxon>Gymnodinialimonas</taxon>
    </lineage>
</organism>
<dbReference type="Pfam" id="PF13409">
    <property type="entry name" value="GST_N_2"/>
    <property type="match status" value="1"/>
</dbReference>
<dbReference type="PANTHER" id="PTHR42673">
    <property type="entry name" value="MALEYLACETOACETATE ISOMERASE"/>
    <property type="match status" value="1"/>
</dbReference>
<evidence type="ECO:0000259" key="1">
    <source>
        <dbReference type="Pfam" id="PF13409"/>
    </source>
</evidence>
<gene>
    <name evidence="2" type="ORF">KYE46_04530</name>
</gene>
<dbReference type="PANTHER" id="PTHR42673:SF4">
    <property type="entry name" value="MALEYLACETOACETATE ISOMERASE"/>
    <property type="match status" value="1"/>
</dbReference>
<proteinExistence type="predicted"/>
<evidence type="ECO:0000313" key="2">
    <source>
        <dbReference type="EMBL" id="QXT40515.1"/>
    </source>
</evidence>
<reference evidence="2 3" key="1">
    <citation type="submission" date="2021-07" db="EMBL/GenBank/DDBJ databases">
        <title>A novel Jannaschia species isolated from marine dinoflagellate Ceratoperidinium margalefii.</title>
        <authorList>
            <person name="Jiang Y."/>
            <person name="Li Z."/>
        </authorList>
    </citation>
    <scope>NUCLEOTIDE SEQUENCE [LARGE SCALE GENOMIC DNA]</scope>
    <source>
        <strain evidence="2 3">J12C1-MA-4</strain>
    </source>
</reference>
<dbReference type="GO" id="GO:0004364">
    <property type="term" value="F:glutathione transferase activity"/>
    <property type="evidence" value="ECO:0007669"/>
    <property type="project" value="TreeGrafter"/>
</dbReference>
<dbReference type="GO" id="GO:0006749">
    <property type="term" value="P:glutathione metabolic process"/>
    <property type="evidence" value="ECO:0007669"/>
    <property type="project" value="TreeGrafter"/>
</dbReference>
<protein>
    <submittedName>
        <fullName evidence="2">Glutathione S-transferase</fullName>
    </submittedName>
</protein>